<name>W4VHF1_9BACI</name>
<keyword evidence="2" id="KW-0178">Competence</keyword>
<reference evidence="4 5" key="1">
    <citation type="journal article" date="2014" name="Genome Announc.">
        <title>Draft Genome Sequence of the Boron-Tolerant and Moderately Halotolerant Bacterium Gracilibacillus boraciitolerans JCM 21714T.</title>
        <authorList>
            <person name="Ahmed I."/>
            <person name="Oshima K."/>
            <person name="Suda W."/>
            <person name="Kitamura K."/>
            <person name="Iida T."/>
            <person name="Ohmori Y."/>
            <person name="Fujiwara T."/>
            <person name="Hattori M."/>
            <person name="Ohkuma M."/>
        </authorList>
    </citation>
    <scope>NUCLEOTIDE SEQUENCE [LARGE SCALE GENOMIC DNA]</scope>
    <source>
        <strain evidence="4 5">JCM 21714</strain>
    </source>
</reference>
<sequence length="139" mass="15847">MMIKNEKGLTLVELLGVLAILSIVIMLISSAHLFGQKQYVNQTDEINHKKDVQLLMSQVTKDVRTAAGEDVSVGEYLKIGPHQYNKDGTTIYRDSQIVSSKIAQFDYDITNDYIDIKILSKPDKQGEQHDLDTRLYFRK</sequence>
<organism evidence="4 5">
    <name type="scientific">Gracilibacillus boraciitolerans JCM 21714</name>
    <dbReference type="NCBI Taxonomy" id="1298598"/>
    <lineage>
        <taxon>Bacteria</taxon>
        <taxon>Bacillati</taxon>
        <taxon>Bacillota</taxon>
        <taxon>Bacilli</taxon>
        <taxon>Bacillales</taxon>
        <taxon>Bacillaceae</taxon>
        <taxon>Gracilibacillus</taxon>
    </lineage>
</organism>
<feature type="transmembrane region" description="Helical" evidence="3">
    <location>
        <begin position="12"/>
        <end position="34"/>
    </location>
</feature>
<dbReference type="OrthoDB" id="2968679at2"/>
<dbReference type="EMBL" id="BAVS01000006">
    <property type="protein sequence ID" value="GAE92632.1"/>
    <property type="molecule type" value="Genomic_DNA"/>
</dbReference>
<gene>
    <name evidence="4" type="ORF">JCM21714_1640</name>
</gene>
<dbReference type="Pfam" id="PF07963">
    <property type="entry name" value="N_methyl"/>
    <property type="match status" value="1"/>
</dbReference>
<keyword evidence="3" id="KW-0812">Transmembrane</keyword>
<dbReference type="RefSeq" id="WP_035722677.1">
    <property type="nucleotide sequence ID" value="NZ_BAVS01000006.1"/>
</dbReference>
<keyword evidence="3" id="KW-0472">Membrane</keyword>
<evidence type="ECO:0000256" key="2">
    <source>
        <dbReference type="ARBA" id="ARBA00023287"/>
    </source>
</evidence>
<evidence type="ECO:0000256" key="1">
    <source>
        <dbReference type="ARBA" id="ARBA00004241"/>
    </source>
</evidence>
<comment type="caution">
    <text evidence="4">The sequence shown here is derived from an EMBL/GenBank/DDBJ whole genome shotgun (WGS) entry which is preliminary data.</text>
</comment>
<protein>
    <recommendedName>
        <fullName evidence="6">Prepilin-type N-terminal cleavage/methylation domain-containing protein</fullName>
    </recommendedName>
</protein>
<accession>W4VHF1</accession>
<dbReference type="eggNOG" id="ENOG5032YBQ">
    <property type="taxonomic scope" value="Bacteria"/>
</dbReference>
<keyword evidence="5" id="KW-1185">Reference proteome</keyword>
<dbReference type="GO" id="GO:0009986">
    <property type="term" value="C:cell surface"/>
    <property type="evidence" value="ECO:0007669"/>
    <property type="project" value="UniProtKB-SubCell"/>
</dbReference>
<comment type="subcellular location">
    <subcellularLocation>
        <location evidence="1">Cell surface</location>
    </subcellularLocation>
</comment>
<dbReference type="AlphaFoldDB" id="W4VHF1"/>
<dbReference type="NCBIfam" id="TIGR02532">
    <property type="entry name" value="IV_pilin_GFxxxE"/>
    <property type="match status" value="1"/>
</dbReference>
<evidence type="ECO:0000313" key="5">
    <source>
        <dbReference type="Proteomes" id="UP000019102"/>
    </source>
</evidence>
<evidence type="ECO:0008006" key="6">
    <source>
        <dbReference type="Google" id="ProtNLM"/>
    </source>
</evidence>
<dbReference type="PROSITE" id="PS00409">
    <property type="entry name" value="PROKAR_NTER_METHYL"/>
    <property type="match status" value="1"/>
</dbReference>
<dbReference type="Proteomes" id="UP000019102">
    <property type="component" value="Unassembled WGS sequence"/>
</dbReference>
<evidence type="ECO:0000313" key="4">
    <source>
        <dbReference type="EMBL" id="GAE92632.1"/>
    </source>
</evidence>
<dbReference type="STRING" id="1298598.JCM21714_1640"/>
<evidence type="ECO:0000256" key="3">
    <source>
        <dbReference type="SAM" id="Phobius"/>
    </source>
</evidence>
<dbReference type="InterPro" id="IPR012902">
    <property type="entry name" value="N_methyl_site"/>
</dbReference>
<keyword evidence="3" id="KW-1133">Transmembrane helix</keyword>
<dbReference type="GO" id="GO:0030420">
    <property type="term" value="P:establishment of competence for transformation"/>
    <property type="evidence" value="ECO:0007669"/>
    <property type="project" value="UniProtKB-KW"/>
</dbReference>
<proteinExistence type="predicted"/>